<keyword evidence="3" id="KW-1185">Reference proteome</keyword>
<feature type="compositionally biased region" description="Basic residues" evidence="1">
    <location>
        <begin position="60"/>
        <end position="71"/>
    </location>
</feature>
<organism evidence="2 3">
    <name type="scientific">Brassica napus</name>
    <name type="common">Rape</name>
    <dbReference type="NCBI Taxonomy" id="3708"/>
    <lineage>
        <taxon>Eukaryota</taxon>
        <taxon>Viridiplantae</taxon>
        <taxon>Streptophyta</taxon>
        <taxon>Embryophyta</taxon>
        <taxon>Tracheophyta</taxon>
        <taxon>Spermatophyta</taxon>
        <taxon>Magnoliopsida</taxon>
        <taxon>eudicotyledons</taxon>
        <taxon>Gunneridae</taxon>
        <taxon>Pentapetalae</taxon>
        <taxon>rosids</taxon>
        <taxon>malvids</taxon>
        <taxon>Brassicales</taxon>
        <taxon>Brassicaceae</taxon>
        <taxon>Brassiceae</taxon>
        <taxon>Brassica</taxon>
    </lineage>
</organism>
<comment type="caution">
    <text evidence="2">The sequence shown here is derived from an EMBL/GenBank/DDBJ whole genome shotgun (WGS) entry which is preliminary data.</text>
</comment>
<feature type="region of interest" description="Disordered" evidence="1">
    <location>
        <begin position="364"/>
        <end position="385"/>
    </location>
</feature>
<dbReference type="EMBL" id="JAGKQM010000015">
    <property type="protein sequence ID" value="KAH0879546.1"/>
    <property type="molecule type" value="Genomic_DNA"/>
</dbReference>
<proteinExistence type="predicted"/>
<feature type="compositionally biased region" description="Basic and acidic residues" evidence="1">
    <location>
        <begin position="72"/>
        <end position="82"/>
    </location>
</feature>
<evidence type="ECO:0000313" key="3">
    <source>
        <dbReference type="Proteomes" id="UP000824890"/>
    </source>
</evidence>
<gene>
    <name evidence="2" type="ORF">HID58_066940</name>
</gene>
<feature type="region of interest" description="Disordered" evidence="1">
    <location>
        <begin position="154"/>
        <end position="181"/>
    </location>
</feature>
<evidence type="ECO:0000256" key="1">
    <source>
        <dbReference type="SAM" id="MobiDB-lite"/>
    </source>
</evidence>
<feature type="region of interest" description="Disordered" evidence="1">
    <location>
        <begin position="53"/>
        <end position="82"/>
    </location>
</feature>
<dbReference type="Proteomes" id="UP000824890">
    <property type="component" value="Unassembled WGS sequence"/>
</dbReference>
<protein>
    <submittedName>
        <fullName evidence="2">Uncharacterized protein</fullName>
    </submittedName>
</protein>
<reference evidence="2 3" key="1">
    <citation type="submission" date="2021-05" db="EMBL/GenBank/DDBJ databases">
        <title>Genome Assembly of Synthetic Allotetraploid Brassica napus Reveals Homoeologous Exchanges between Subgenomes.</title>
        <authorList>
            <person name="Davis J.T."/>
        </authorList>
    </citation>
    <scope>NUCLEOTIDE SEQUENCE [LARGE SCALE GENOMIC DNA]</scope>
    <source>
        <strain evidence="3">cv. Da-Ae</strain>
        <tissue evidence="2">Seedling</tissue>
    </source>
</reference>
<feature type="non-terminal residue" evidence="2">
    <location>
        <position position="1"/>
    </location>
</feature>
<sequence>RPFTKLDWSSLANNRAEYVLGPARPFAELDWSISANGRAESVLGPARRTAELNPEGKIMCSKRKSSTKSRHDRSVPDGSSSRHVDVIPKVEFPAEPTDSEEVDAWRTAMGEVPEGLPTVRELLRGRPCFWADFSPKRVRRAVGLYRSRFRPNMPTKEGSESSMDGFIPYVPRTKKDRSKPCKDKHIMVDEDVVDGQFSPDNILKDYLDSQAGGSNEVLDFSKAARMVNGGLLMINRALDTSKQDAQMARFKAEVADKEIARLKDELEIFSSPESSEKEINHAYRRGKREIVEVMKSRRDKFSQKFGKLKGRYKALVDYREFRGTRVCEADRAHGGERQRSQILEVEEEIWTQWEPVPVSPNLGIPDTAESGGLDETGEVDQPVAPLDVNDYSIGRLMSGNFDLGD</sequence>
<name>A0ABQ7ZHN1_BRANA</name>
<evidence type="ECO:0000313" key="2">
    <source>
        <dbReference type="EMBL" id="KAH0879546.1"/>
    </source>
</evidence>
<accession>A0ABQ7ZHN1</accession>